<dbReference type="Pfam" id="PF02519">
    <property type="entry name" value="Auxin_inducible"/>
    <property type="match status" value="1"/>
</dbReference>
<evidence type="ECO:0000256" key="1">
    <source>
        <dbReference type="ARBA" id="ARBA00006974"/>
    </source>
</evidence>
<reference evidence="4 5" key="1">
    <citation type="journal article" date="2013" name="Genome Biol.">
        <title>The genome sequence of the most widely cultivated cacao type and its use to identify candidate genes regulating pod color.</title>
        <authorList>
            <person name="Motamayor J.C."/>
            <person name="Mockaitis K."/>
            <person name="Schmutz J."/>
            <person name="Haiminen N."/>
            <person name="Iii D.L."/>
            <person name="Cornejo O."/>
            <person name="Findley S.D."/>
            <person name="Zheng P."/>
            <person name="Utro F."/>
            <person name="Royaert S."/>
            <person name="Saski C."/>
            <person name="Jenkins J."/>
            <person name="Podicheti R."/>
            <person name="Zhao M."/>
            <person name="Scheffler B.E."/>
            <person name="Stack J.C."/>
            <person name="Feltus F.A."/>
            <person name="Mustiga G.M."/>
            <person name="Amores F."/>
            <person name="Phillips W."/>
            <person name="Marelli J.P."/>
            <person name="May G.D."/>
            <person name="Shapiro H."/>
            <person name="Ma J."/>
            <person name="Bustamante C.D."/>
            <person name="Schnell R.J."/>
            <person name="Main D."/>
            <person name="Gilbert D."/>
            <person name="Parida L."/>
            <person name="Kuhn D.N."/>
        </authorList>
    </citation>
    <scope>NUCLEOTIDE SEQUENCE [LARGE SCALE GENOMIC DNA]</scope>
    <source>
        <strain evidence="5">cv. Matina 1-6</strain>
    </source>
</reference>
<dbReference type="EMBL" id="CM001883">
    <property type="protein sequence ID" value="EOY07905.1"/>
    <property type="molecule type" value="Genomic_DNA"/>
</dbReference>
<organism evidence="4 5">
    <name type="scientific">Theobroma cacao</name>
    <name type="common">Cacao</name>
    <name type="synonym">Cocoa</name>
    <dbReference type="NCBI Taxonomy" id="3641"/>
    <lineage>
        <taxon>Eukaryota</taxon>
        <taxon>Viridiplantae</taxon>
        <taxon>Streptophyta</taxon>
        <taxon>Embryophyta</taxon>
        <taxon>Tracheophyta</taxon>
        <taxon>Spermatophyta</taxon>
        <taxon>Magnoliopsida</taxon>
        <taxon>eudicotyledons</taxon>
        <taxon>Gunneridae</taxon>
        <taxon>Pentapetalae</taxon>
        <taxon>rosids</taxon>
        <taxon>malvids</taxon>
        <taxon>Malvales</taxon>
        <taxon>Malvaceae</taxon>
        <taxon>Byttnerioideae</taxon>
        <taxon>Theobroma</taxon>
    </lineage>
</organism>
<dbReference type="PANTHER" id="PTHR31374:SF157">
    <property type="entry name" value="AUXIN-RESPONSIVE PROTEIN SAUR36-LIKE"/>
    <property type="match status" value="1"/>
</dbReference>
<evidence type="ECO:0000313" key="4">
    <source>
        <dbReference type="EMBL" id="EOY07905.1"/>
    </source>
</evidence>
<dbReference type="AlphaFoldDB" id="A0A061ES73"/>
<proteinExistence type="inferred from homology"/>
<evidence type="ECO:0000313" key="5">
    <source>
        <dbReference type="Proteomes" id="UP000026915"/>
    </source>
</evidence>
<accession>A0A061ES73</accession>
<dbReference type="eggNOG" id="ENOG502S6EU">
    <property type="taxonomic scope" value="Eukaryota"/>
</dbReference>
<dbReference type="GO" id="GO:0009733">
    <property type="term" value="P:response to auxin"/>
    <property type="evidence" value="ECO:0007669"/>
    <property type="project" value="InterPro"/>
</dbReference>
<dbReference type="STRING" id="3641.A0A061ES73"/>
<dbReference type="InterPro" id="IPR003676">
    <property type="entry name" value="SAUR_fam"/>
</dbReference>
<feature type="non-terminal residue" evidence="4">
    <location>
        <position position="1"/>
    </location>
</feature>
<comment type="similarity">
    <text evidence="1">Belongs to the ARG7 family.</text>
</comment>
<evidence type="ECO:0000256" key="2">
    <source>
        <dbReference type="ARBA" id="ARBA00022473"/>
    </source>
</evidence>
<keyword evidence="2" id="KW-0217">Developmental protein</keyword>
<gene>
    <name evidence="4" type="ORF">TCM_022222</name>
</gene>
<sequence>NFKETLLNSQRGILSRALKKTKRGLEMFGPFLQKIRKGFHVSPSRGQAVINDVEVDEELNVATPMSDDVGTGYFTVFAVQGNETQRFVIELDNLTNPAVLSLLEQAGEEYGFHQKGVLSLPCRPQELQKILQDWEAEHADTEGWATCNATTTEGY</sequence>
<dbReference type="Proteomes" id="UP000026915">
    <property type="component" value="Chromosome 5"/>
</dbReference>
<keyword evidence="3" id="KW-0341">Growth regulation</keyword>
<dbReference type="HOGENOM" id="CLU_098106_1_0_1"/>
<protein>
    <submittedName>
        <fullName evidence="4">SAUR-like auxin-responsive protein family, putative</fullName>
    </submittedName>
</protein>
<dbReference type="OMA" id="WATCNAT"/>
<dbReference type="InParanoid" id="A0A061ES73"/>
<keyword evidence="5" id="KW-1185">Reference proteome</keyword>
<evidence type="ECO:0000256" key="3">
    <source>
        <dbReference type="ARBA" id="ARBA00022604"/>
    </source>
</evidence>
<name>A0A061ES73_THECC</name>
<dbReference type="PANTHER" id="PTHR31374">
    <property type="entry name" value="AUXIN-INDUCED PROTEIN-LIKE-RELATED"/>
    <property type="match status" value="1"/>
</dbReference>
<dbReference type="Gramene" id="EOY07905">
    <property type="protein sequence ID" value="EOY07905"/>
    <property type="gene ID" value="TCM_022222"/>
</dbReference>